<sequence length="44" mass="4727">MRTEAVAAVNEVNLCPMVGKQQRCICCGVSTTHHDDRLAGELLG</sequence>
<reference evidence="1" key="1">
    <citation type="submission" date="2020-02" db="EMBL/GenBank/DDBJ databases">
        <authorList>
            <person name="Meier V. D."/>
        </authorList>
    </citation>
    <scope>NUCLEOTIDE SEQUENCE</scope>
    <source>
        <strain evidence="1">AVDCRST_MAG85</strain>
    </source>
</reference>
<organism evidence="1">
    <name type="scientific">uncultured Solirubrobacteraceae bacterium</name>
    <dbReference type="NCBI Taxonomy" id="1162706"/>
    <lineage>
        <taxon>Bacteria</taxon>
        <taxon>Bacillati</taxon>
        <taxon>Actinomycetota</taxon>
        <taxon>Thermoleophilia</taxon>
        <taxon>Solirubrobacterales</taxon>
        <taxon>Solirubrobacteraceae</taxon>
        <taxon>environmental samples</taxon>
    </lineage>
</organism>
<gene>
    <name evidence="1" type="ORF">AVDCRST_MAG85-2169</name>
</gene>
<dbReference type="EMBL" id="CADCVT010000237">
    <property type="protein sequence ID" value="CAA9508141.1"/>
    <property type="molecule type" value="Genomic_DNA"/>
</dbReference>
<accession>A0A6J4SXM3</accession>
<name>A0A6J4SXM3_9ACTN</name>
<feature type="non-terminal residue" evidence="1">
    <location>
        <position position="44"/>
    </location>
</feature>
<evidence type="ECO:0000313" key="1">
    <source>
        <dbReference type="EMBL" id="CAA9508141.1"/>
    </source>
</evidence>
<protein>
    <submittedName>
        <fullName evidence="1">Uncharacterized protein</fullName>
    </submittedName>
</protein>
<dbReference type="AlphaFoldDB" id="A0A6J4SXM3"/>
<proteinExistence type="predicted"/>